<feature type="transmembrane region" description="Helical" evidence="1">
    <location>
        <begin position="78"/>
        <end position="99"/>
    </location>
</feature>
<reference evidence="3" key="1">
    <citation type="submission" date="2016-10" db="EMBL/GenBank/DDBJ databases">
        <authorList>
            <person name="Varghese N."/>
            <person name="Submissions S."/>
        </authorList>
    </citation>
    <scope>NUCLEOTIDE SEQUENCE [LARGE SCALE GENOMIC DNA]</scope>
    <source>
        <strain evidence="3">CGMCC 1.8946</strain>
    </source>
</reference>
<protein>
    <submittedName>
        <fullName evidence="2">Uncharacterized protein</fullName>
    </submittedName>
</protein>
<dbReference type="Proteomes" id="UP000198601">
    <property type="component" value="Unassembled WGS sequence"/>
</dbReference>
<dbReference type="AlphaFoldDB" id="A0A1G4PWX7"/>
<keyword evidence="1" id="KW-0472">Membrane</keyword>
<evidence type="ECO:0000313" key="2">
    <source>
        <dbReference type="EMBL" id="SCW36874.1"/>
    </source>
</evidence>
<feature type="transmembrane region" description="Helical" evidence="1">
    <location>
        <begin position="7"/>
        <end position="24"/>
    </location>
</feature>
<feature type="transmembrane region" description="Helical" evidence="1">
    <location>
        <begin position="111"/>
        <end position="130"/>
    </location>
</feature>
<gene>
    <name evidence="2" type="ORF">SAMN04487970_1004143</name>
</gene>
<organism evidence="2 3">
    <name type="scientific">Paenibacillus tianmuensis</name>
    <dbReference type="NCBI Taxonomy" id="624147"/>
    <lineage>
        <taxon>Bacteria</taxon>
        <taxon>Bacillati</taxon>
        <taxon>Bacillota</taxon>
        <taxon>Bacilli</taxon>
        <taxon>Bacillales</taxon>
        <taxon>Paenibacillaceae</taxon>
        <taxon>Paenibacillus</taxon>
    </lineage>
</organism>
<name>A0A1G4PWX7_9BACL</name>
<evidence type="ECO:0000313" key="3">
    <source>
        <dbReference type="Proteomes" id="UP000198601"/>
    </source>
</evidence>
<sequence>MRLLRYILLLIVFMLSYWAGFFSYESTLWLVWQQTLGGDKRAVIYWSLLAYLVISVPLYLLICYTIKTKIKRNSARMFCYPTMCALTFILPTAFIMISFGGGSFFSAESQLFYSFFASSGIVFGVGYGLISHVFESKH</sequence>
<feature type="transmembrane region" description="Helical" evidence="1">
    <location>
        <begin position="44"/>
        <end position="66"/>
    </location>
</feature>
<keyword evidence="3" id="KW-1185">Reference proteome</keyword>
<evidence type="ECO:0000256" key="1">
    <source>
        <dbReference type="SAM" id="Phobius"/>
    </source>
</evidence>
<dbReference type="EMBL" id="FMTT01000004">
    <property type="protein sequence ID" value="SCW36874.1"/>
    <property type="molecule type" value="Genomic_DNA"/>
</dbReference>
<keyword evidence="1" id="KW-1133">Transmembrane helix</keyword>
<keyword evidence="1" id="KW-0812">Transmembrane</keyword>
<accession>A0A1G4PWX7</accession>
<proteinExistence type="predicted"/>